<dbReference type="Proteomes" id="UP000245396">
    <property type="component" value="Unassembled WGS sequence"/>
</dbReference>
<dbReference type="STRING" id="1192868.GCA_000304395_00828"/>
<protein>
    <submittedName>
        <fullName evidence="8">Outer membrane immunogenic protein</fullName>
    </submittedName>
</protein>
<dbReference type="RefSeq" id="WP_019170528.1">
    <property type="nucleotide sequence ID" value="NZ_QGGG01000003.1"/>
</dbReference>
<evidence type="ECO:0000313" key="8">
    <source>
        <dbReference type="EMBL" id="PWJ85197.1"/>
    </source>
</evidence>
<dbReference type="SUPFAM" id="SSF56925">
    <property type="entry name" value="OMPA-like"/>
    <property type="match status" value="1"/>
</dbReference>
<keyword evidence="3" id="KW-0472">Membrane</keyword>
<accession>A0A316CAW3</accession>
<keyword evidence="2 6" id="KW-0732">Signal</keyword>
<reference evidence="8 9" key="1">
    <citation type="submission" date="2018-05" db="EMBL/GenBank/DDBJ databases">
        <title>Genomic Encyclopedia of Type Strains, Phase IV (KMG-IV): sequencing the most valuable type-strain genomes for metagenomic binning, comparative biology and taxonomic classification.</title>
        <authorList>
            <person name="Goeker M."/>
        </authorList>
    </citation>
    <scope>NUCLEOTIDE SEQUENCE [LARGE SCALE GENOMIC DNA]</scope>
    <source>
        <strain evidence="8 9">DSM 6986</strain>
    </source>
</reference>
<comment type="similarity">
    <text evidence="5">Belongs to the Omp25/RopB family.</text>
</comment>
<keyword evidence="4" id="KW-0998">Cell outer membrane</keyword>
<dbReference type="InterPro" id="IPR011250">
    <property type="entry name" value="OMP/PagP_B-barrel"/>
</dbReference>
<evidence type="ECO:0000256" key="3">
    <source>
        <dbReference type="ARBA" id="ARBA00023136"/>
    </source>
</evidence>
<organism evidence="8 9">
    <name type="scientific">Pseudaminobacter salicylatoxidans</name>
    <dbReference type="NCBI Taxonomy" id="93369"/>
    <lineage>
        <taxon>Bacteria</taxon>
        <taxon>Pseudomonadati</taxon>
        <taxon>Pseudomonadota</taxon>
        <taxon>Alphaproteobacteria</taxon>
        <taxon>Hyphomicrobiales</taxon>
        <taxon>Phyllobacteriaceae</taxon>
        <taxon>Pseudaminobacter</taxon>
    </lineage>
</organism>
<sequence length="219" mass="22698">MEAKLKFALPFAATLGLIALAGVPANAADVVMEEPPAPAAPMELPPLNTWSGPYAGVNLGYGFSGRVKEPGNSIKTDGFVGGGFLGYNYQVDNFVAGVEGDIGYGGLKGDNAGTEAKGGLNGSLRARLGYAVSPDILPYVTAGGAAQSLKVTEGGISDKNTMVGWTAGAGTDIKVTDNLFGRVEYRYTDYGNKSFTTGGGTRDVDARDHRIQFGIGMKF</sequence>
<comment type="subcellular location">
    <subcellularLocation>
        <location evidence="1">Cell outer membrane</location>
    </subcellularLocation>
</comment>
<dbReference type="PANTHER" id="PTHR34001">
    <property type="entry name" value="BLL7405 PROTEIN"/>
    <property type="match status" value="1"/>
</dbReference>
<comment type="caution">
    <text evidence="8">The sequence shown here is derived from an EMBL/GenBank/DDBJ whole genome shotgun (WGS) entry which is preliminary data.</text>
</comment>
<dbReference type="PANTHER" id="PTHR34001:SF3">
    <property type="entry name" value="BLL7405 PROTEIN"/>
    <property type="match status" value="1"/>
</dbReference>
<proteinExistence type="inferred from homology"/>
<dbReference type="InterPro" id="IPR051692">
    <property type="entry name" value="OMP-like"/>
</dbReference>
<evidence type="ECO:0000256" key="5">
    <source>
        <dbReference type="ARBA" id="ARBA00038306"/>
    </source>
</evidence>
<feature type="chain" id="PRO_5016393704" evidence="6">
    <location>
        <begin position="28"/>
        <end position="219"/>
    </location>
</feature>
<evidence type="ECO:0000256" key="6">
    <source>
        <dbReference type="SAM" id="SignalP"/>
    </source>
</evidence>
<keyword evidence="9" id="KW-1185">Reference proteome</keyword>
<dbReference type="GO" id="GO:0009279">
    <property type="term" value="C:cell outer membrane"/>
    <property type="evidence" value="ECO:0007669"/>
    <property type="project" value="UniProtKB-SubCell"/>
</dbReference>
<dbReference type="OrthoDB" id="9815357at2"/>
<evidence type="ECO:0000313" key="9">
    <source>
        <dbReference type="Proteomes" id="UP000245396"/>
    </source>
</evidence>
<evidence type="ECO:0000256" key="2">
    <source>
        <dbReference type="ARBA" id="ARBA00022729"/>
    </source>
</evidence>
<dbReference type="AlphaFoldDB" id="A0A316CAW3"/>
<dbReference type="InterPro" id="IPR027385">
    <property type="entry name" value="Beta-barrel_OMP"/>
</dbReference>
<evidence type="ECO:0000256" key="1">
    <source>
        <dbReference type="ARBA" id="ARBA00004442"/>
    </source>
</evidence>
<evidence type="ECO:0000256" key="4">
    <source>
        <dbReference type="ARBA" id="ARBA00023237"/>
    </source>
</evidence>
<dbReference type="Pfam" id="PF13505">
    <property type="entry name" value="OMP_b-brl"/>
    <property type="match status" value="1"/>
</dbReference>
<feature type="domain" description="Outer membrane protein beta-barrel" evidence="7">
    <location>
        <begin position="29"/>
        <end position="219"/>
    </location>
</feature>
<name>A0A316CAW3_PSESE</name>
<gene>
    <name evidence="8" type="ORF">C7441_10352</name>
</gene>
<evidence type="ECO:0000259" key="7">
    <source>
        <dbReference type="Pfam" id="PF13505"/>
    </source>
</evidence>
<feature type="signal peptide" evidence="6">
    <location>
        <begin position="1"/>
        <end position="27"/>
    </location>
</feature>
<dbReference type="EMBL" id="QGGG01000003">
    <property type="protein sequence ID" value="PWJ85197.1"/>
    <property type="molecule type" value="Genomic_DNA"/>
</dbReference>
<dbReference type="Gene3D" id="2.40.160.20">
    <property type="match status" value="1"/>
</dbReference>